<dbReference type="PANTHER" id="PTHR43046">
    <property type="entry name" value="GDP-MANNOSE MANNOSYL HYDROLASE"/>
    <property type="match status" value="1"/>
</dbReference>
<keyword evidence="2" id="KW-0378">Hydrolase</keyword>
<dbReference type="RefSeq" id="WP_158292757.1">
    <property type="nucleotide sequence ID" value="NZ_SLWM01000002.1"/>
</dbReference>
<dbReference type="InterPro" id="IPR015797">
    <property type="entry name" value="NUDIX_hydrolase-like_dom_sf"/>
</dbReference>
<evidence type="ECO:0000259" key="4">
    <source>
        <dbReference type="PROSITE" id="PS51462"/>
    </source>
</evidence>
<dbReference type="PROSITE" id="PS51462">
    <property type="entry name" value="NUDIX"/>
    <property type="match status" value="1"/>
</dbReference>
<dbReference type="Pfam" id="PF00293">
    <property type="entry name" value="NUDIX"/>
    <property type="match status" value="1"/>
</dbReference>
<organism evidence="5 6">
    <name type="scientific">Kribbella orskensis</name>
    <dbReference type="NCBI Taxonomy" id="2512216"/>
    <lineage>
        <taxon>Bacteria</taxon>
        <taxon>Bacillati</taxon>
        <taxon>Actinomycetota</taxon>
        <taxon>Actinomycetes</taxon>
        <taxon>Propionibacteriales</taxon>
        <taxon>Kribbellaceae</taxon>
        <taxon>Kribbella</taxon>
    </lineage>
</organism>
<evidence type="ECO:0000256" key="1">
    <source>
        <dbReference type="ARBA" id="ARBA00001946"/>
    </source>
</evidence>
<dbReference type="SUPFAM" id="SSF55811">
    <property type="entry name" value="Nudix"/>
    <property type="match status" value="1"/>
</dbReference>
<protein>
    <submittedName>
        <fullName evidence="5">ADP-ribose pyrophosphatase YjhB (NUDIX family)</fullName>
    </submittedName>
</protein>
<dbReference type="Gene3D" id="3.90.79.10">
    <property type="entry name" value="Nucleoside Triphosphate Pyrophosphohydrolase"/>
    <property type="match status" value="1"/>
</dbReference>
<dbReference type="InterPro" id="IPR020084">
    <property type="entry name" value="NUDIX_hydrolase_CS"/>
</dbReference>
<gene>
    <name evidence="5" type="ORF">EV644_102265</name>
</gene>
<evidence type="ECO:0000313" key="6">
    <source>
        <dbReference type="Proteomes" id="UP000295818"/>
    </source>
</evidence>
<evidence type="ECO:0000256" key="2">
    <source>
        <dbReference type="ARBA" id="ARBA00022801"/>
    </source>
</evidence>
<evidence type="ECO:0000313" key="5">
    <source>
        <dbReference type="EMBL" id="TCO29546.1"/>
    </source>
</evidence>
<evidence type="ECO:0000256" key="3">
    <source>
        <dbReference type="ARBA" id="ARBA00022842"/>
    </source>
</evidence>
<accession>A0ABY2BS55</accession>
<keyword evidence="6" id="KW-1185">Reference proteome</keyword>
<feature type="domain" description="Nudix hydrolase" evidence="4">
    <location>
        <begin position="7"/>
        <end position="136"/>
    </location>
</feature>
<keyword evidence="3" id="KW-0460">Magnesium</keyword>
<sequence length="151" mass="16601">MNPHEAPVHRAAVGVLITDFQGRILLVSNPYRDALIQVGGMVEPGETLAEAAERETLEEIGLRIRVGRLLAVHHRIGRRADTMLYVFDTDPIDSATPLVLQEDEISGAYWLEPEEAVAQHTEVGRPRLAGALRARESGATVYLDRDRVIGG</sequence>
<name>A0ABY2BS55_9ACTN</name>
<dbReference type="PROSITE" id="PS00893">
    <property type="entry name" value="NUDIX_BOX"/>
    <property type="match status" value="1"/>
</dbReference>
<dbReference type="PANTHER" id="PTHR43046:SF12">
    <property type="entry name" value="GDP-MANNOSE MANNOSYL HYDROLASE"/>
    <property type="match status" value="1"/>
</dbReference>
<dbReference type="Proteomes" id="UP000295818">
    <property type="component" value="Unassembled WGS sequence"/>
</dbReference>
<dbReference type="EMBL" id="SLWM01000002">
    <property type="protein sequence ID" value="TCO29546.1"/>
    <property type="molecule type" value="Genomic_DNA"/>
</dbReference>
<comment type="caution">
    <text evidence="5">The sequence shown here is derived from an EMBL/GenBank/DDBJ whole genome shotgun (WGS) entry which is preliminary data.</text>
</comment>
<reference evidence="5 6" key="1">
    <citation type="journal article" date="2015" name="Stand. Genomic Sci.">
        <title>Genomic Encyclopedia of Bacterial and Archaeal Type Strains, Phase III: the genomes of soil and plant-associated and newly described type strains.</title>
        <authorList>
            <person name="Whitman W.B."/>
            <person name="Woyke T."/>
            <person name="Klenk H.P."/>
            <person name="Zhou Y."/>
            <person name="Lilburn T.G."/>
            <person name="Beck B.J."/>
            <person name="De Vos P."/>
            <person name="Vandamme P."/>
            <person name="Eisen J.A."/>
            <person name="Garrity G."/>
            <person name="Hugenholtz P."/>
            <person name="Kyrpides N.C."/>
        </authorList>
    </citation>
    <scope>NUCLEOTIDE SEQUENCE [LARGE SCALE GENOMIC DNA]</scope>
    <source>
        <strain evidence="5 6">VKM Ac-2538</strain>
    </source>
</reference>
<comment type="cofactor">
    <cofactor evidence="1">
        <name>Mg(2+)</name>
        <dbReference type="ChEBI" id="CHEBI:18420"/>
    </cofactor>
</comment>
<dbReference type="InterPro" id="IPR000086">
    <property type="entry name" value="NUDIX_hydrolase_dom"/>
</dbReference>
<proteinExistence type="predicted"/>